<evidence type="ECO:0000256" key="4">
    <source>
        <dbReference type="ARBA" id="ARBA00022448"/>
    </source>
</evidence>
<dbReference type="RefSeq" id="WP_252114918.1">
    <property type="nucleotide sequence ID" value="NZ_JAMSHT010000001.1"/>
</dbReference>
<proteinExistence type="inferred from homology"/>
<keyword evidence="4" id="KW-0813">Transport</keyword>
<evidence type="ECO:0000256" key="2">
    <source>
        <dbReference type="ARBA" id="ARBA00007208"/>
    </source>
</evidence>
<keyword evidence="7" id="KW-0812">Transmembrane</keyword>
<dbReference type="EMBL" id="JAMSHT010000001">
    <property type="protein sequence ID" value="MCM8558194.1"/>
    <property type="molecule type" value="Genomic_DNA"/>
</dbReference>
<dbReference type="GO" id="GO:0015627">
    <property type="term" value="C:type II protein secretion system complex"/>
    <property type="evidence" value="ECO:0007669"/>
    <property type="project" value="InterPro"/>
</dbReference>
<evidence type="ECO:0000256" key="1">
    <source>
        <dbReference type="ARBA" id="ARBA00004533"/>
    </source>
</evidence>
<protein>
    <recommendedName>
        <fullName evidence="3">Type II secretion system protein N</fullName>
    </recommendedName>
    <alternativeName>
        <fullName evidence="10">General secretion pathway protein N</fullName>
    </alternativeName>
</protein>
<dbReference type="Pfam" id="PF01203">
    <property type="entry name" value="T2SSN"/>
    <property type="match status" value="1"/>
</dbReference>
<organism evidence="11 12">
    <name type="scientific">Sphingomicrobium sediminis</name>
    <dbReference type="NCBI Taxonomy" id="2950949"/>
    <lineage>
        <taxon>Bacteria</taxon>
        <taxon>Pseudomonadati</taxon>
        <taxon>Pseudomonadota</taxon>
        <taxon>Alphaproteobacteria</taxon>
        <taxon>Sphingomonadales</taxon>
        <taxon>Sphingomonadaceae</taxon>
        <taxon>Sphingomicrobium</taxon>
    </lineage>
</organism>
<evidence type="ECO:0000256" key="5">
    <source>
        <dbReference type="ARBA" id="ARBA00022475"/>
    </source>
</evidence>
<evidence type="ECO:0000256" key="9">
    <source>
        <dbReference type="ARBA" id="ARBA00023136"/>
    </source>
</evidence>
<keyword evidence="9" id="KW-0472">Membrane</keyword>
<evidence type="ECO:0000313" key="11">
    <source>
        <dbReference type="EMBL" id="MCM8558194.1"/>
    </source>
</evidence>
<keyword evidence="6" id="KW-0997">Cell inner membrane</keyword>
<gene>
    <name evidence="11" type="ORF">NDO55_10210</name>
</gene>
<evidence type="ECO:0000256" key="7">
    <source>
        <dbReference type="ARBA" id="ARBA00022692"/>
    </source>
</evidence>
<dbReference type="InterPro" id="IPR022792">
    <property type="entry name" value="T2SS_protein-GspN"/>
</dbReference>
<dbReference type="Proteomes" id="UP001155128">
    <property type="component" value="Unassembled WGS sequence"/>
</dbReference>
<dbReference type="AlphaFoldDB" id="A0A9X2EMM9"/>
<evidence type="ECO:0000256" key="8">
    <source>
        <dbReference type="ARBA" id="ARBA00022927"/>
    </source>
</evidence>
<comment type="caution">
    <text evidence="11">The sequence shown here is derived from an EMBL/GenBank/DDBJ whole genome shotgun (WGS) entry which is preliminary data.</text>
</comment>
<reference evidence="11" key="1">
    <citation type="submission" date="2022-06" db="EMBL/GenBank/DDBJ databases">
        <title>Sphingomicrobium sedimins sp. nov., a marine bacterium isolated from tidal flat.</title>
        <authorList>
            <person name="Kim C.-H."/>
            <person name="Yoo Y."/>
            <person name="Kim J.-J."/>
        </authorList>
    </citation>
    <scope>NUCLEOTIDE SEQUENCE</scope>
    <source>
        <strain evidence="11">GRR-S6-50</strain>
    </source>
</reference>
<sequence length="233" mass="23656">MNRRILIVSLGVFALALAVLFPLRLALGGALGSESPLSARQVAGSIWAGRVGDAMIGPERLGTFDVGLKPLPILTGQQHAMFERLNDPDGPLSGTLLPDPDNPGVIGLSGQLGASRLLDPLPIDSLIFDNATARFENGSCAGASGTMTAVPAGAIRPLVPSLTGPLSCAEDGRLQLSLLGGEATLDIFINANGEAESILDIANVPPALAVPLGSAGFISQGNGVRLVGGGRLL</sequence>
<keyword evidence="8" id="KW-0653">Protein transport</keyword>
<dbReference type="GO" id="GO:0015628">
    <property type="term" value="P:protein secretion by the type II secretion system"/>
    <property type="evidence" value="ECO:0007669"/>
    <property type="project" value="InterPro"/>
</dbReference>
<name>A0A9X2EMM9_9SPHN</name>
<accession>A0A9X2EMM9</accession>
<evidence type="ECO:0000256" key="10">
    <source>
        <dbReference type="ARBA" id="ARBA00030772"/>
    </source>
</evidence>
<comment type="similarity">
    <text evidence="2">Belongs to the GSP N family.</text>
</comment>
<keyword evidence="5" id="KW-1003">Cell membrane</keyword>
<keyword evidence="12" id="KW-1185">Reference proteome</keyword>
<evidence type="ECO:0000313" key="12">
    <source>
        <dbReference type="Proteomes" id="UP001155128"/>
    </source>
</evidence>
<comment type="subcellular location">
    <subcellularLocation>
        <location evidence="1">Cell inner membrane</location>
    </subcellularLocation>
</comment>
<evidence type="ECO:0000256" key="3">
    <source>
        <dbReference type="ARBA" id="ARBA00021563"/>
    </source>
</evidence>
<dbReference type="GO" id="GO:0005886">
    <property type="term" value="C:plasma membrane"/>
    <property type="evidence" value="ECO:0007669"/>
    <property type="project" value="UniProtKB-SubCell"/>
</dbReference>
<evidence type="ECO:0000256" key="6">
    <source>
        <dbReference type="ARBA" id="ARBA00022519"/>
    </source>
</evidence>